<dbReference type="RefSeq" id="XP_011012996.1">
    <property type="nucleotide sequence ID" value="XM_011014694.1"/>
</dbReference>
<dbReference type="AlphaFoldDB" id="A0AAJ6TLN2"/>
<feature type="chain" id="PRO_5042463689" evidence="1">
    <location>
        <begin position="32"/>
        <end position="134"/>
    </location>
</feature>
<keyword evidence="1" id="KW-0732">Signal</keyword>
<dbReference type="KEGG" id="peu:105117136"/>
<feature type="signal peptide" evidence="1">
    <location>
        <begin position="1"/>
        <end position="31"/>
    </location>
</feature>
<accession>A0AAJ6TLN2</accession>
<organism evidence="2 3">
    <name type="scientific">Populus euphratica</name>
    <name type="common">Euphrates poplar</name>
    <dbReference type="NCBI Taxonomy" id="75702"/>
    <lineage>
        <taxon>Eukaryota</taxon>
        <taxon>Viridiplantae</taxon>
        <taxon>Streptophyta</taxon>
        <taxon>Embryophyta</taxon>
        <taxon>Tracheophyta</taxon>
        <taxon>Spermatophyta</taxon>
        <taxon>Magnoliopsida</taxon>
        <taxon>eudicotyledons</taxon>
        <taxon>Gunneridae</taxon>
        <taxon>Pentapetalae</taxon>
        <taxon>rosids</taxon>
        <taxon>fabids</taxon>
        <taxon>Malpighiales</taxon>
        <taxon>Salicaceae</taxon>
        <taxon>Saliceae</taxon>
        <taxon>Populus</taxon>
    </lineage>
</organism>
<evidence type="ECO:0000313" key="2">
    <source>
        <dbReference type="Proteomes" id="UP000694918"/>
    </source>
</evidence>
<proteinExistence type="predicted"/>
<name>A0AAJ6TLN2_POPEU</name>
<dbReference type="Proteomes" id="UP000694918">
    <property type="component" value="Unplaced"/>
</dbReference>
<reference evidence="3" key="1">
    <citation type="submission" date="2025-08" db="UniProtKB">
        <authorList>
            <consortium name="RefSeq"/>
        </authorList>
    </citation>
    <scope>IDENTIFICATION</scope>
</reference>
<sequence>MIQISTISVIACSSSSFLVVLLIAACDKSSPIETTLSSRLKCGKRAAISSAYSQVASAGVGGICGKVVCTGWLPTCLLSCGTWNTGCMAEEGGSSSLYVTLPILSITRLSMLAQIIGCVSSAPSSRTNCPPFLQ</sequence>
<evidence type="ECO:0000313" key="3">
    <source>
        <dbReference type="RefSeq" id="XP_011012996.1"/>
    </source>
</evidence>
<protein>
    <submittedName>
        <fullName evidence="3">Uncharacterized protein LOC105117136</fullName>
    </submittedName>
</protein>
<dbReference type="GeneID" id="105117136"/>
<evidence type="ECO:0000256" key="1">
    <source>
        <dbReference type="SAM" id="SignalP"/>
    </source>
</evidence>
<gene>
    <name evidence="3" type="primary">LOC105117136</name>
</gene>
<keyword evidence="2" id="KW-1185">Reference proteome</keyword>